<feature type="region of interest" description="Disordered" evidence="8">
    <location>
        <begin position="41"/>
        <end position="68"/>
    </location>
</feature>
<evidence type="ECO:0000256" key="3">
    <source>
        <dbReference type="ARBA" id="ARBA00022884"/>
    </source>
</evidence>
<dbReference type="GO" id="GO:0006412">
    <property type="term" value="P:translation"/>
    <property type="evidence" value="ECO:0007669"/>
    <property type="project" value="UniProtKB-UniRule"/>
</dbReference>
<dbReference type="InterPro" id="IPR020070">
    <property type="entry name" value="Ribosomal_bL9_N"/>
</dbReference>
<dbReference type="GO" id="GO:0005840">
    <property type="term" value="C:ribosome"/>
    <property type="evidence" value="ECO:0007669"/>
    <property type="project" value="UniProtKB-KW"/>
</dbReference>
<dbReference type="InterPro" id="IPR036935">
    <property type="entry name" value="Ribosomal_bL9_N_sf"/>
</dbReference>
<dbReference type="InterPro" id="IPR020069">
    <property type="entry name" value="Ribosomal_bL9_C"/>
</dbReference>
<feature type="domain" description="Ribosomal protein L9" evidence="9">
    <location>
        <begin position="13"/>
        <end position="40"/>
    </location>
</feature>
<dbReference type="Gene3D" id="3.40.5.10">
    <property type="entry name" value="Ribosomal protein L9, N-terminal domain"/>
    <property type="match status" value="1"/>
</dbReference>
<protein>
    <recommendedName>
        <fullName evidence="6 7">Large ribosomal subunit protein bL9</fullName>
    </recommendedName>
</protein>
<dbReference type="Pfam" id="PF03948">
    <property type="entry name" value="Ribosomal_L9_C"/>
    <property type="match status" value="1"/>
</dbReference>
<dbReference type="GO" id="GO:1990904">
    <property type="term" value="C:ribonucleoprotein complex"/>
    <property type="evidence" value="ECO:0007669"/>
    <property type="project" value="UniProtKB-KW"/>
</dbReference>
<dbReference type="HAMAP" id="MF_00503">
    <property type="entry name" value="Ribosomal_bL9"/>
    <property type="match status" value="1"/>
</dbReference>
<dbReference type="InterPro" id="IPR036791">
    <property type="entry name" value="Ribosomal_bL9_C_sf"/>
</dbReference>
<sequence length="148" mass="16702">MKVILLKDVKDIGQKGEVVNVAEGYARNYLLPRKLAAEATESSLKQLEQEKKAQERKRQKEKQMAMEQAEMLSKTHLTLKVKAGEQGKLFGSITSRDISDALKKQYNMDVDKRKIELSSPIKSVGDYEVTIKLAPEVETKILIKIVEG</sequence>
<dbReference type="InterPro" id="IPR020594">
    <property type="entry name" value="Ribosomal_bL9_bac/chp"/>
</dbReference>
<dbReference type="KEGG" id="bacg:D2962_17145"/>
<comment type="similarity">
    <text evidence="1 7">Belongs to the bacterial ribosomal protein bL9 family.</text>
</comment>
<keyword evidence="11" id="KW-1185">Reference proteome</keyword>
<evidence type="ECO:0000313" key="11">
    <source>
        <dbReference type="Proteomes" id="UP000280960"/>
    </source>
</evidence>
<accession>A0A3G2RBM7</accession>
<dbReference type="EMBL" id="CP033169">
    <property type="protein sequence ID" value="AYO32097.1"/>
    <property type="molecule type" value="Genomic_DNA"/>
</dbReference>
<dbReference type="RefSeq" id="WP_120765109.1">
    <property type="nucleotide sequence ID" value="NZ_CP033169.1"/>
</dbReference>
<dbReference type="GO" id="GO:0019843">
    <property type="term" value="F:rRNA binding"/>
    <property type="evidence" value="ECO:0007669"/>
    <property type="project" value="UniProtKB-UniRule"/>
</dbReference>
<dbReference type="NCBIfam" id="TIGR00158">
    <property type="entry name" value="L9"/>
    <property type="match status" value="1"/>
</dbReference>
<evidence type="ECO:0000256" key="7">
    <source>
        <dbReference type="HAMAP-Rule" id="MF_00503"/>
    </source>
</evidence>
<evidence type="ECO:0000256" key="1">
    <source>
        <dbReference type="ARBA" id="ARBA00010605"/>
    </source>
</evidence>
<dbReference type="PANTHER" id="PTHR21368">
    <property type="entry name" value="50S RIBOSOMAL PROTEIN L9"/>
    <property type="match status" value="1"/>
</dbReference>
<gene>
    <name evidence="7" type="primary">rplI</name>
    <name evidence="10" type="ORF">D2962_17145</name>
</gene>
<keyword evidence="2 7" id="KW-0699">rRNA-binding</keyword>
<dbReference type="SUPFAM" id="SSF55658">
    <property type="entry name" value="L9 N-domain-like"/>
    <property type="match status" value="1"/>
</dbReference>
<dbReference type="AlphaFoldDB" id="A0A3G2RBM7"/>
<dbReference type="Gene3D" id="3.10.430.100">
    <property type="entry name" value="Ribosomal protein L9, C-terminal domain"/>
    <property type="match status" value="1"/>
</dbReference>
<dbReference type="GO" id="GO:0003735">
    <property type="term" value="F:structural constituent of ribosome"/>
    <property type="evidence" value="ECO:0007669"/>
    <property type="project" value="InterPro"/>
</dbReference>
<dbReference type="SUPFAM" id="SSF55653">
    <property type="entry name" value="Ribosomal protein L9 C-domain"/>
    <property type="match status" value="1"/>
</dbReference>
<organism evidence="10 11">
    <name type="scientific">Biomaibacter acetigenes</name>
    <dbReference type="NCBI Taxonomy" id="2316383"/>
    <lineage>
        <taxon>Bacteria</taxon>
        <taxon>Bacillati</taxon>
        <taxon>Bacillota</taxon>
        <taxon>Clostridia</taxon>
        <taxon>Thermosediminibacterales</taxon>
        <taxon>Tepidanaerobacteraceae</taxon>
        <taxon>Biomaibacter</taxon>
    </lineage>
</organism>
<dbReference type="InterPro" id="IPR000244">
    <property type="entry name" value="Ribosomal_bL9"/>
</dbReference>
<name>A0A3G2RBM7_9FIRM</name>
<dbReference type="Proteomes" id="UP000280960">
    <property type="component" value="Chromosome"/>
</dbReference>
<evidence type="ECO:0000256" key="2">
    <source>
        <dbReference type="ARBA" id="ARBA00022730"/>
    </source>
</evidence>
<keyword evidence="5 7" id="KW-0687">Ribonucleoprotein</keyword>
<evidence type="ECO:0000256" key="6">
    <source>
        <dbReference type="ARBA" id="ARBA00035292"/>
    </source>
</evidence>
<dbReference type="PROSITE" id="PS00651">
    <property type="entry name" value="RIBOSOMAL_L9"/>
    <property type="match status" value="1"/>
</dbReference>
<evidence type="ECO:0000259" key="9">
    <source>
        <dbReference type="PROSITE" id="PS00651"/>
    </source>
</evidence>
<evidence type="ECO:0000256" key="8">
    <source>
        <dbReference type="SAM" id="MobiDB-lite"/>
    </source>
</evidence>
<dbReference type="InterPro" id="IPR009027">
    <property type="entry name" value="Ribosomal_bL9/RNase_H1_N"/>
</dbReference>
<feature type="compositionally biased region" description="Basic and acidic residues" evidence="8">
    <location>
        <begin position="47"/>
        <end position="64"/>
    </location>
</feature>
<reference evidence="10 11" key="1">
    <citation type="submission" date="2018-10" db="EMBL/GenBank/DDBJ databases">
        <authorList>
            <person name="Zhang X."/>
        </authorList>
    </citation>
    <scope>NUCLEOTIDE SEQUENCE [LARGE SCALE GENOMIC DNA]</scope>
    <source>
        <strain evidence="10 11">SK-G1</strain>
    </source>
</reference>
<keyword evidence="4 7" id="KW-0689">Ribosomal protein</keyword>
<dbReference type="Pfam" id="PF01281">
    <property type="entry name" value="Ribosomal_L9_N"/>
    <property type="match status" value="1"/>
</dbReference>
<evidence type="ECO:0000256" key="5">
    <source>
        <dbReference type="ARBA" id="ARBA00023274"/>
    </source>
</evidence>
<proteinExistence type="inferred from homology"/>
<keyword evidence="3 7" id="KW-0694">RNA-binding</keyword>
<evidence type="ECO:0000256" key="4">
    <source>
        <dbReference type="ARBA" id="ARBA00022980"/>
    </source>
</evidence>
<evidence type="ECO:0000313" key="10">
    <source>
        <dbReference type="EMBL" id="AYO32097.1"/>
    </source>
</evidence>
<dbReference type="FunFam" id="3.40.5.10:FF:000002">
    <property type="entry name" value="50S ribosomal protein L9"/>
    <property type="match status" value="1"/>
</dbReference>
<comment type="function">
    <text evidence="7">Binds to the 23S rRNA.</text>
</comment>